<organism evidence="1">
    <name type="scientific">Micrurus spixii</name>
    <name type="common">Amazon coral snake</name>
    <dbReference type="NCBI Taxonomy" id="129469"/>
    <lineage>
        <taxon>Eukaryota</taxon>
        <taxon>Metazoa</taxon>
        <taxon>Chordata</taxon>
        <taxon>Craniata</taxon>
        <taxon>Vertebrata</taxon>
        <taxon>Euteleostomi</taxon>
        <taxon>Lepidosauria</taxon>
        <taxon>Squamata</taxon>
        <taxon>Bifurcata</taxon>
        <taxon>Unidentata</taxon>
        <taxon>Episquamata</taxon>
        <taxon>Toxicofera</taxon>
        <taxon>Serpentes</taxon>
        <taxon>Colubroidea</taxon>
        <taxon>Elapidae</taxon>
        <taxon>Elapinae</taxon>
        <taxon>Micrurus</taxon>
    </lineage>
</organism>
<accession>A0A2D4MNA9</accession>
<dbReference type="EMBL" id="IACM01109488">
    <property type="protein sequence ID" value="LAB34890.1"/>
    <property type="molecule type" value="Transcribed_RNA"/>
</dbReference>
<reference evidence="1" key="1">
    <citation type="submission" date="2017-07" db="EMBL/GenBank/DDBJ databases">
        <authorList>
            <person name="Mikheyev A."/>
            <person name="Grau M."/>
        </authorList>
    </citation>
    <scope>NUCLEOTIDE SEQUENCE</scope>
    <source>
        <tissue evidence="1">Venom_gland</tissue>
    </source>
</reference>
<proteinExistence type="predicted"/>
<evidence type="ECO:0000313" key="1">
    <source>
        <dbReference type="EMBL" id="LAB34890.1"/>
    </source>
</evidence>
<reference evidence="1" key="2">
    <citation type="submission" date="2017-11" db="EMBL/GenBank/DDBJ databases">
        <title>Coralsnake Venomics: Analyses of Venom Gland Transcriptomes and Proteomes of Six Brazilian Taxa.</title>
        <authorList>
            <person name="Aird S.D."/>
            <person name="Jorge da Silva N."/>
            <person name="Qiu L."/>
            <person name="Villar-Briones A."/>
            <person name="Aparecida-Saddi V."/>
            <person name="Campos-Telles M.P."/>
            <person name="Grau M."/>
            <person name="Mikheyev A.S."/>
        </authorList>
    </citation>
    <scope>NUCLEOTIDE SEQUENCE</scope>
    <source>
        <tissue evidence="1">Venom_gland</tissue>
    </source>
</reference>
<dbReference type="AlphaFoldDB" id="A0A2D4MNA9"/>
<name>A0A2D4MNA9_9SAUR</name>
<sequence>MKTKAHPLVIPEHAAKNAEESNVGCVAYKERKDPNSLHTAHLGMESKGEAVGRGSCWEQTLNSSGAESLACIPDCLNYCRGSVCLSCLAGIIGLIILPCWSD</sequence>
<protein>
    <submittedName>
        <fullName evidence="1">Uncharacterized protein</fullName>
    </submittedName>
</protein>